<dbReference type="GO" id="GO:0006071">
    <property type="term" value="P:glycerol metabolic process"/>
    <property type="evidence" value="ECO:0007669"/>
    <property type="project" value="UniProtKB-KW"/>
</dbReference>
<reference evidence="9 10" key="1">
    <citation type="submission" date="2020-05" db="EMBL/GenBank/DDBJ databases">
        <title>Actinomadura verrucosospora NRRL-B18236 (PFL_A860) Genome sequencing and assembly.</title>
        <authorList>
            <person name="Samborskyy M."/>
        </authorList>
    </citation>
    <scope>NUCLEOTIDE SEQUENCE [LARGE SCALE GENOMIC DNA]</scope>
    <source>
        <strain evidence="9 10">NRRL:B18236</strain>
    </source>
</reference>
<dbReference type="PROSITE" id="PS51077">
    <property type="entry name" value="HTH_ICLR"/>
    <property type="match status" value="1"/>
</dbReference>
<keyword evidence="3" id="KW-0238">DNA-binding</keyword>
<dbReference type="InterPro" id="IPR050707">
    <property type="entry name" value="HTH_MetabolicPath_Reg"/>
</dbReference>
<comment type="function">
    <text evidence="5">May be an activator protein for the gylABX operon.</text>
</comment>
<dbReference type="Pfam" id="PF01614">
    <property type="entry name" value="IclR_C"/>
    <property type="match status" value="1"/>
</dbReference>
<sequence>MVSRNPTDEPPVQAVAQAFDVLELLAAGGPRTLGQIAAESGRSKATTHRLLATLAARGYAEQDARTGAYRPGLRCVSLGMSVLAGLRLGDVAQRHLEELNALTGEVVHLCVYELGEVVYLAKLDSRLPVAPQSRVGARAPAHCVAPGRALLAHQPPDELARVAEAGLRAYTEHTITDPDDLAQELRRVRERGYAINESSWRPGVCGAGAVIRDYTGAAVAAVGCCVPESRFGEDRRHELAAAVTVAAARISADLGHREAAAR</sequence>
<evidence type="ECO:0000256" key="1">
    <source>
        <dbReference type="ARBA" id="ARBA00022798"/>
    </source>
</evidence>
<dbReference type="Gene3D" id="1.10.10.10">
    <property type="entry name" value="Winged helix-like DNA-binding domain superfamily/Winged helix DNA-binding domain"/>
    <property type="match status" value="1"/>
</dbReference>
<gene>
    <name evidence="9" type="ORF">ACTIVE_0379</name>
</gene>
<accession>A0A7D3ZI81</accession>
<dbReference type="SMART" id="SM00346">
    <property type="entry name" value="HTH_ICLR"/>
    <property type="match status" value="1"/>
</dbReference>
<feature type="domain" description="IclR-ED" evidence="8">
    <location>
        <begin position="74"/>
        <end position="256"/>
    </location>
</feature>
<dbReference type="InterPro" id="IPR036390">
    <property type="entry name" value="WH_DNA-bd_sf"/>
</dbReference>
<evidence type="ECO:0000256" key="6">
    <source>
        <dbReference type="ARBA" id="ARBA00070406"/>
    </source>
</evidence>
<keyword evidence="1" id="KW-0319">Glycerol metabolism</keyword>
<dbReference type="PANTHER" id="PTHR30136">
    <property type="entry name" value="HELIX-TURN-HELIX TRANSCRIPTIONAL REGULATOR, ICLR FAMILY"/>
    <property type="match status" value="1"/>
</dbReference>
<organism evidence="9 10">
    <name type="scientific">Actinomadura verrucosospora</name>
    <dbReference type="NCBI Taxonomy" id="46165"/>
    <lineage>
        <taxon>Bacteria</taxon>
        <taxon>Bacillati</taxon>
        <taxon>Actinomycetota</taxon>
        <taxon>Actinomycetes</taxon>
        <taxon>Streptosporangiales</taxon>
        <taxon>Thermomonosporaceae</taxon>
        <taxon>Actinomadura</taxon>
    </lineage>
</organism>
<feature type="domain" description="HTH iclR-type" evidence="7">
    <location>
        <begin position="12"/>
        <end position="73"/>
    </location>
</feature>
<protein>
    <recommendedName>
        <fullName evidence="6">Glycerol operon regulatory protein</fullName>
    </recommendedName>
</protein>
<evidence type="ECO:0000256" key="4">
    <source>
        <dbReference type="ARBA" id="ARBA00023163"/>
    </source>
</evidence>
<dbReference type="InterPro" id="IPR005471">
    <property type="entry name" value="Tscrpt_reg_IclR_N"/>
</dbReference>
<dbReference type="GO" id="GO:0003677">
    <property type="term" value="F:DNA binding"/>
    <property type="evidence" value="ECO:0007669"/>
    <property type="project" value="UniProtKB-KW"/>
</dbReference>
<name>A0A7D3ZI81_ACTVE</name>
<keyword evidence="2" id="KW-0805">Transcription regulation</keyword>
<dbReference type="PANTHER" id="PTHR30136:SF35">
    <property type="entry name" value="HTH-TYPE TRANSCRIPTIONAL REGULATOR RV1719"/>
    <property type="match status" value="1"/>
</dbReference>
<evidence type="ECO:0000259" key="8">
    <source>
        <dbReference type="PROSITE" id="PS51078"/>
    </source>
</evidence>
<dbReference type="GO" id="GO:0003700">
    <property type="term" value="F:DNA-binding transcription factor activity"/>
    <property type="evidence" value="ECO:0007669"/>
    <property type="project" value="TreeGrafter"/>
</dbReference>
<dbReference type="SUPFAM" id="SSF55781">
    <property type="entry name" value="GAF domain-like"/>
    <property type="match status" value="1"/>
</dbReference>
<dbReference type="Proteomes" id="UP000501240">
    <property type="component" value="Chromosome"/>
</dbReference>
<evidence type="ECO:0000259" key="7">
    <source>
        <dbReference type="PROSITE" id="PS51077"/>
    </source>
</evidence>
<dbReference type="InterPro" id="IPR036388">
    <property type="entry name" value="WH-like_DNA-bd_sf"/>
</dbReference>
<evidence type="ECO:0000256" key="3">
    <source>
        <dbReference type="ARBA" id="ARBA00023125"/>
    </source>
</evidence>
<dbReference type="SUPFAM" id="SSF46785">
    <property type="entry name" value="Winged helix' DNA-binding domain"/>
    <property type="match status" value="1"/>
</dbReference>
<keyword evidence="10" id="KW-1185">Reference proteome</keyword>
<dbReference type="InterPro" id="IPR029016">
    <property type="entry name" value="GAF-like_dom_sf"/>
</dbReference>
<evidence type="ECO:0000256" key="5">
    <source>
        <dbReference type="ARBA" id="ARBA00058938"/>
    </source>
</evidence>
<dbReference type="EMBL" id="CP053892">
    <property type="protein sequence ID" value="QKG18743.1"/>
    <property type="molecule type" value="Genomic_DNA"/>
</dbReference>
<dbReference type="AlphaFoldDB" id="A0A7D3ZI81"/>
<dbReference type="Pfam" id="PF09339">
    <property type="entry name" value="HTH_IclR"/>
    <property type="match status" value="1"/>
</dbReference>
<dbReference type="InterPro" id="IPR014757">
    <property type="entry name" value="Tscrpt_reg_IclR_C"/>
</dbReference>
<dbReference type="RefSeq" id="WP_173092184.1">
    <property type="nucleotide sequence ID" value="NZ_CP053892.1"/>
</dbReference>
<evidence type="ECO:0000256" key="2">
    <source>
        <dbReference type="ARBA" id="ARBA00023015"/>
    </source>
</evidence>
<dbReference type="FunFam" id="1.10.10.10:FF:000056">
    <property type="entry name" value="IclR family transcriptional regulator"/>
    <property type="match status" value="1"/>
</dbReference>
<proteinExistence type="predicted"/>
<evidence type="ECO:0000313" key="9">
    <source>
        <dbReference type="EMBL" id="QKG18743.1"/>
    </source>
</evidence>
<evidence type="ECO:0000313" key="10">
    <source>
        <dbReference type="Proteomes" id="UP000501240"/>
    </source>
</evidence>
<dbReference type="PROSITE" id="PS51078">
    <property type="entry name" value="ICLR_ED"/>
    <property type="match status" value="1"/>
</dbReference>
<dbReference type="Gene3D" id="3.30.450.40">
    <property type="match status" value="1"/>
</dbReference>
<dbReference type="GO" id="GO:0045892">
    <property type="term" value="P:negative regulation of DNA-templated transcription"/>
    <property type="evidence" value="ECO:0007669"/>
    <property type="project" value="TreeGrafter"/>
</dbReference>
<keyword evidence="4" id="KW-0804">Transcription</keyword>